<dbReference type="Proteomes" id="UP001428290">
    <property type="component" value="Unassembled WGS sequence"/>
</dbReference>
<sequence>MLIRQGVTIHNPLTQSQTVVLESDQETQGMGWLLEVTCQPNTKPDIAEHRHLTWTETFEIMSGIAHYSLDGKQQMLKAGESFQVKPNQAHIHPWNAGDQPMVYRQRNLFDQANPAAVQDVLGVFATVADLARQGKVNAEGLPKNPLQLAATARTLGRYGGYDTRMPIAVQKVLSATLGRLAELLGYRGVYPA</sequence>
<dbReference type="InterPro" id="IPR011051">
    <property type="entry name" value="RmlC_Cupin_sf"/>
</dbReference>
<gene>
    <name evidence="2" type="ORF">Hgul01_03904</name>
</gene>
<dbReference type="EMBL" id="BAABRU010000015">
    <property type="protein sequence ID" value="GAA5530090.1"/>
    <property type="molecule type" value="Genomic_DNA"/>
</dbReference>
<keyword evidence="3" id="KW-1185">Reference proteome</keyword>
<name>A0ABP9X3W0_9CHLR</name>
<dbReference type="InterPro" id="IPR013096">
    <property type="entry name" value="Cupin_2"/>
</dbReference>
<dbReference type="InterPro" id="IPR014710">
    <property type="entry name" value="RmlC-like_jellyroll"/>
</dbReference>
<organism evidence="2 3">
    <name type="scientific">Herpetosiphon gulosus</name>
    <dbReference type="NCBI Taxonomy" id="1973496"/>
    <lineage>
        <taxon>Bacteria</taxon>
        <taxon>Bacillati</taxon>
        <taxon>Chloroflexota</taxon>
        <taxon>Chloroflexia</taxon>
        <taxon>Herpetosiphonales</taxon>
        <taxon>Herpetosiphonaceae</taxon>
        <taxon>Herpetosiphon</taxon>
    </lineage>
</organism>
<dbReference type="RefSeq" id="WP_345723681.1">
    <property type="nucleotide sequence ID" value="NZ_BAABRU010000015.1"/>
</dbReference>
<dbReference type="Pfam" id="PF07883">
    <property type="entry name" value="Cupin_2"/>
    <property type="match status" value="1"/>
</dbReference>
<evidence type="ECO:0000313" key="2">
    <source>
        <dbReference type="EMBL" id="GAA5530090.1"/>
    </source>
</evidence>
<proteinExistence type="predicted"/>
<evidence type="ECO:0000259" key="1">
    <source>
        <dbReference type="Pfam" id="PF07883"/>
    </source>
</evidence>
<protein>
    <recommendedName>
        <fullName evidence="1">Cupin type-2 domain-containing protein</fullName>
    </recommendedName>
</protein>
<accession>A0ABP9X3W0</accession>
<dbReference type="Gene3D" id="2.60.120.10">
    <property type="entry name" value="Jelly Rolls"/>
    <property type="match status" value="1"/>
</dbReference>
<comment type="caution">
    <text evidence="2">The sequence shown here is derived from an EMBL/GenBank/DDBJ whole genome shotgun (WGS) entry which is preliminary data.</text>
</comment>
<evidence type="ECO:0000313" key="3">
    <source>
        <dbReference type="Proteomes" id="UP001428290"/>
    </source>
</evidence>
<reference evidence="2 3" key="1">
    <citation type="submission" date="2024-02" db="EMBL/GenBank/DDBJ databases">
        <title>Herpetosiphon gulosus NBRC 112829.</title>
        <authorList>
            <person name="Ichikawa N."/>
            <person name="Katano-Makiyama Y."/>
            <person name="Hidaka K."/>
        </authorList>
    </citation>
    <scope>NUCLEOTIDE SEQUENCE [LARGE SCALE GENOMIC DNA]</scope>
    <source>
        <strain evidence="2 3">NBRC 112829</strain>
    </source>
</reference>
<dbReference type="SUPFAM" id="SSF51182">
    <property type="entry name" value="RmlC-like cupins"/>
    <property type="match status" value="1"/>
</dbReference>
<feature type="domain" description="Cupin type-2" evidence="1">
    <location>
        <begin position="37"/>
        <end position="102"/>
    </location>
</feature>